<dbReference type="AlphaFoldDB" id="A0A3Q9P223"/>
<organism evidence="1 2">
    <name type="scientific">Brevibacterium aurantiacum</name>
    <dbReference type="NCBI Taxonomy" id="273384"/>
    <lineage>
        <taxon>Bacteria</taxon>
        <taxon>Bacillati</taxon>
        <taxon>Actinomycetota</taxon>
        <taxon>Actinomycetes</taxon>
        <taxon>Micrococcales</taxon>
        <taxon>Brevibacteriaceae</taxon>
        <taxon>Brevibacterium</taxon>
    </lineage>
</organism>
<protein>
    <submittedName>
        <fullName evidence="1">Uncharacterized protein</fullName>
    </submittedName>
</protein>
<evidence type="ECO:0000313" key="2">
    <source>
        <dbReference type="Proteomes" id="UP000282731"/>
    </source>
</evidence>
<dbReference type="RefSeq" id="WP_127362184.1">
    <property type="nucleotide sequence ID" value="NZ_CP025334.1"/>
</dbReference>
<evidence type="ECO:0000313" key="1">
    <source>
        <dbReference type="EMBL" id="AZT97737.1"/>
    </source>
</evidence>
<proteinExistence type="predicted"/>
<dbReference type="Proteomes" id="UP000282731">
    <property type="component" value="Chromosome"/>
</dbReference>
<name>A0A3Q9P223_BREAU</name>
<reference evidence="1 2" key="1">
    <citation type="submission" date="2017-12" db="EMBL/GenBank/DDBJ databases">
        <authorList>
            <person name="Levesque S."/>
        </authorList>
    </citation>
    <scope>NUCLEOTIDE SEQUENCE [LARGE SCALE GENOMIC DNA]</scope>
    <source>
        <strain evidence="1 2">SMQ-1420</strain>
    </source>
</reference>
<dbReference type="EMBL" id="CP025334">
    <property type="protein sequence ID" value="AZT97737.1"/>
    <property type="molecule type" value="Genomic_DNA"/>
</dbReference>
<accession>A0A3Q9P223</accession>
<dbReference type="Pfam" id="PF19827">
    <property type="entry name" value="DUF6308"/>
    <property type="match status" value="1"/>
</dbReference>
<gene>
    <name evidence="1" type="ORF">CXR27_12590</name>
</gene>
<reference evidence="1 2" key="2">
    <citation type="submission" date="2019-01" db="EMBL/GenBank/DDBJ databases">
        <title>Comparative genomic analysis of Brevibacterium aurantiacum sheds light on its evolution and its adaptation to smear-ripened cheeses.</title>
        <authorList>
            <person name="Moineau S."/>
        </authorList>
    </citation>
    <scope>NUCLEOTIDE SEQUENCE [LARGE SCALE GENOMIC DNA]</scope>
    <source>
        <strain evidence="1 2">SMQ-1420</strain>
    </source>
</reference>
<dbReference type="InterPro" id="IPR046275">
    <property type="entry name" value="DUF6308"/>
</dbReference>
<sequence>MSVTNPELFETELVINGIERRNEMQQTILDAVRAIPEDEGIKLVEPYYDPQQPYTGAYFELIGSDDKQPDRFTVADLYAVSMLAVQVPAKAGIGILLEQAELFDSLLSRVPDVHIKDLSPEDFERHLGPNSVALELWDRLRRNGATEERWKVGPTTASKIMARKRPHLIPIEDSVVDHVTQRGKRDSWEMWWQAFQDGDDYLEARADQIRAAVNRPDLSTLRVFDVMLWSWGKEQGY</sequence>